<organism evidence="2 3">
    <name type="scientific">Liparis tanakae</name>
    <name type="common">Tanaka's snailfish</name>
    <dbReference type="NCBI Taxonomy" id="230148"/>
    <lineage>
        <taxon>Eukaryota</taxon>
        <taxon>Metazoa</taxon>
        <taxon>Chordata</taxon>
        <taxon>Craniata</taxon>
        <taxon>Vertebrata</taxon>
        <taxon>Euteleostomi</taxon>
        <taxon>Actinopterygii</taxon>
        <taxon>Neopterygii</taxon>
        <taxon>Teleostei</taxon>
        <taxon>Neoteleostei</taxon>
        <taxon>Acanthomorphata</taxon>
        <taxon>Eupercaria</taxon>
        <taxon>Perciformes</taxon>
        <taxon>Cottioidei</taxon>
        <taxon>Cottales</taxon>
        <taxon>Liparidae</taxon>
        <taxon>Liparis</taxon>
    </lineage>
</organism>
<comment type="caution">
    <text evidence="2">The sequence shown here is derived from an EMBL/GenBank/DDBJ whole genome shotgun (WGS) entry which is preliminary data.</text>
</comment>
<accession>A0A4Z2FRL4</accession>
<evidence type="ECO:0000313" key="2">
    <source>
        <dbReference type="EMBL" id="TNN43887.1"/>
    </source>
</evidence>
<name>A0A4Z2FRL4_9TELE</name>
<dbReference type="Proteomes" id="UP000314294">
    <property type="component" value="Unassembled WGS sequence"/>
</dbReference>
<keyword evidence="3" id="KW-1185">Reference proteome</keyword>
<gene>
    <name evidence="2" type="ORF">EYF80_045909</name>
</gene>
<sequence>MEGTLLSKWGVVTVSSPCTKSLFFEFNNYRSQSAKSTGPDEGRPSSPAVPTSVRELDLYATPRPQHMRSQPSVCGEVRLHRRPWVPTLPVAASSSQ</sequence>
<dbReference type="AlphaFoldDB" id="A0A4Z2FRL4"/>
<dbReference type="EMBL" id="SRLO01000939">
    <property type="protein sequence ID" value="TNN43887.1"/>
    <property type="molecule type" value="Genomic_DNA"/>
</dbReference>
<protein>
    <submittedName>
        <fullName evidence="2">Uncharacterized protein</fullName>
    </submittedName>
</protein>
<evidence type="ECO:0000313" key="3">
    <source>
        <dbReference type="Proteomes" id="UP000314294"/>
    </source>
</evidence>
<feature type="region of interest" description="Disordered" evidence="1">
    <location>
        <begin position="32"/>
        <end position="52"/>
    </location>
</feature>
<evidence type="ECO:0000256" key="1">
    <source>
        <dbReference type="SAM" id="MobiDB-lite"/>
    </source>
</evidence>
<reference evidence="2 3" key="1">
    <citation type="submission" date="2019-03" db="EMBL/GenBank/DDBJ databases">
        <title>First draft genome of Liparis tanakae, snailfish: a comprehensive survey of snailfish specific genes.</title>
        <authorList>
            <person name="Kim W."/>
            <person name="Song I."/>
            <person name="Jeong J.-H."/>
            <person name="Kim D."/>
            <person name="Kim S."/>
            <person name="Ryu S."/>
            <person name="Song J.Y."/>
            <person name="Lee S.K."/>
        </authorList>
    </citation>
    <scope>NUCLEOTIDE SEQUENCE [LARGE SCALE GENOMIC DNA]</scope>
    <source>
        <tissue evidence="2">Muscle</tissue>
    </source>
</reference>
<proteinExistence type="predicted"/>